<evidence type="ECO:0000256" key="1">
    <source>
        <dbReference type="SAM" id="Phobius"/>
    </source>
</evidence>
<keyword evidence="1" id="KW-0472">Membrane</keyword>
<accession>A0A2W4RQZ8</accession>
<dbReference type="InterPro" id="IPR008928">
    <property type="entry name" value="6-hairpin_glycosidase_sf"/>
</dbReference>
<feature type="transmembrane region" description="Helical" evidence="1">
    <location>
        <begin position="28"/>
        <end position="52"/>
    </location>
</feature>
<dbReference type="Proteomes" id="UP000249396">
    <property type="component" value="Unassembled WGS sequence"/>
</dbReference>
<reference evidence="2 3" key="1">
    <citation type="journal article" date="2018" name="Aquat. Microb. Ecol.">
        <title>Gammaproteobacterial methanotrophs dominate.</title>
        <authorList>
            <person name="Rissanen A.J."/>
            <person name="Saarenheimo J."/>
            <person name="Tiirola M."/>
            <person name="Peura S."/>
            <person name="Aalto S.L."/>
            <person name="Karvinen A."/>
            <person name="Nykanen H."/>
        </authorList>
    </citation>
    <scope>NUCLEOTIDE SEQUENCE [LARGE SCALE GENOMIC DNA]</scope>
    <source>
        <strain evidence="2">AMbin10</strain>
    </source>
</reference>
<protein>
    <recommendedName>
        <fullName evidence="4">Cellulase Ig-like domain-containing protein</fullName>
    </recommendedName>
</protein>
<name>A0A2W4RQZ8_9GAMM</name>
<dbReference type="GO" id="GO:0005975">
    <property type="term" value="P:carbohydrate metabolic process"/>
    <property type="evidence" value="ECO:0007669"/>
    <property type="project" value="InterPro"/>
</dbReference>
<evidence type="ECO:0000313" key="2">
    <source>
        <dbReference type="EMBL" id="PZN86242.1"/>
    </source>
</evidence>
<dbReference type="SUPFAM" id="SSF48208">
    <property type="entry name" value="Six-hairpin glycosidases"/>
    <property type="match status" value="1"/>
</dbReference>
<comment type="caution">
    <text evidence="2">The sequence shown here is derived from an EMBL/GenBank/DDBJ whole genome shotgun (WGS) entry which is preliminary data.</text>
</comment>
<dbReference type="AlphaFoldDB" id="A0A2W4RQZ8"/>
<sequence length="493" mass="53858">MNSHFRMTIHDANTGIARVKTLFKAAQIVFPILCVLCPSLALATGAFTLSAYGPNNVVVGNDLYIQETPTMTVDTLDYAYYYVDGLPAGATASWPYILTTCCPTLTTTPPTNLNRGYRPSITELLKINVPSTVPTGTYNLTLRIQSGGITQTLPYTMTVNPVPGSLPKQVISSIPPIPSLSTWQSNMTTYGQKLCNSATITSLGTWDGNIWFYDGIRVYYQIADYTGDPTWNACAGYVESVYKPYVLSNGGGVQAYFVFPHGLYQAYSRNHSDVDAQTAAIDLVTNSPYAKKGGGVSFGVTGLQRETAYLVSAYRIAGLLGSPQPVLYAQSVNFVLGMIDQMFVSNTDPYLKPFVVGLMMEALIQYYQDPNAPVLNDPRVPPAIKAAADALWARAWMPASNAFYYQSTDSPLAASPDLNLLIAPAYAWLYKMTGNPVYQQEGDLIFQGGVSGSWLTGGKQFSQSYRWSFDYVNWRSHPDITPPAAPTSLKIIQ</sequence>
<proteinExistence type="predicted"/>
<keyword evidence="1" id="KW-1133">Transmembrane helix</keyword>
<evidence type="ECO:0008006" key="4">
    <source>
        <dbReference type="Google" id="ProtNLM"/>
    </source>
</evidence>
<dbReference type="EMBL" id="QJPH01000088">
    <property type="protein sequence ID" value="PZN86242.1"/>
    <property type="molecule type" value="Genomic_DNA"/>
</dbReference>
<gene>
    <name evidence="2" type="ORF">DM484_00995</name>
</gene>
<evidence type="ECO:0000313" key="3">
    <source>
        <dbReference type="Proteomes" id="UP000249396"/>
    </source>
</evidence>
<keyword evidence="1" id="KW-0812">Transmembrane</keyword>
<organism evidence="2 3">
    <name type="scientific">Candidatus Methylumidiphilus alinenensis</name>
    <dbReference type="NCBI Taxonomy" id="2202197"/>
    <lineage>
        <taxon>Bacteria</taxon>
        <taxon>Pseudomonadati</taxon>
        <taxon>Pseudomonadota</taxon>
        <taxon>Gammaproteobacteria</taxon>
        <taxon>Methylococcales</taxon>
        <taxon>Candidatus Methylumidiphilus</taxon>
    </lineage>
</organism>